<accession>A0A0L7M9L5</accession>
<name>A0A0L7M9L5_PLAF4</name>
<gene>
    <name evidence="2" type="ORF">PFDG_05065</name>
</gene>
<dbReference type="AlphaFoldDB" id="A0A0L7M9L5"/>
<proteinExistence type="predicted"/>
<sequence>MVRSRYYVSSASHMISLLNLLIHAKKADNTLSQNIIDNDSFNSVSAVTGLHYLSHLVFRNIISSRTKDGLVKLMMGRKGSKAHHQIYERDFTKYFDDAKRINADKSLGATTGGVNAADTQNGTTKSTGNNSVTDTQNAPRNVQVLIV</sequence>
<organism evidence="2 3">
    <name type="scientific">Plasmodium falciparum (isolate Dd2)</name>
    <dbReference type="NCBI Taxonomy" id="57267"/>
    <lineage>
        <taxon>Eukaryota</taxon>
        <taxon>Sar</taxon>
        <taxon>Alveolata</taxon>
        <taxon>Apicomplexa</taxon>
        <taxon>Aconoidasida</taxon>
        <taxon>Haemosporida</taxon>
        <taxon>Plasmodiidae</taxon>
        <taxon>Plasmodium</taxon>
        <taxon>Plasmodium (Laverania)</taxon>
    </lineage>
</organism>
<reference evidence="3" key="2">
    <citation type="submission" date="2006-09" db="EMBL/GenBank/DDBJ databases">
        <title>The genome sequence of Plasmodium falciparum Dd2.</title>
        <authorList>
            <consortium name="The Broad Institute Genome Sequencing Platform"/>
            <person name="Birren B."/>
            <person name="Lander E."/>
            <person name="Galagan J."/>
            <person name="Nusbaum C."/>
            <person name="Devon K."/>
            <person name="Henn M."/>
            <person name="Jaffe D."/>
            <person name="Butler J."/>
            <person name="Alvarez P."/>
            <person name="Gnerre S."/>
            <person name="Grabherr M."/>
            <person name="Kleber M."/>
            <person name="Mauceli E."/>
            <person name="Brockman W."/>
            <person name="MacCallum I.A."/>
            <person name="Rounsley S."/>
            <person name="Young S."/>
            <person name="LaButti K."/>
            <person name="Pushparaj V."/>
            <person name="DeCaprio D."/>
            <person name="Crawford M."/>
            <person name="Koehrsen M."/>
            <person name="Engels R."/>
            <person name="Montgomery P."/>
            <person name="Pearson M."/>
            <person name="Howarth C."/>
            <person name="Larson L."/>
            <person name="Luoma S."/>
            <person name="White J."/>
            <person name="Kodira C."/>
            <person name="Zeng Q."/>
            <person name="O'Leary S."/>
            <person name="Yandava C."/>
            <person name="Alvarado L."/>
            <person name="Wirth D."/>
            <person name="Volkman S."/>
            <person name="Hartl D."/>
        </authorList>
    </citation>
    <scope>NUCLEOTIDE SEQUENCE [LARGE SCALE GENOMIC DNA]</scope>
</reference>
<protein>
    <submittedName>
        <fullName evidence="2">Uncharacterized protein</fullName>
    </submittedName>
</protein>
<evidence type="ECO:0000256" key="1">
    <source>
        <dbReference type="SAM" id="MobiDB-lite"/>
    </source>
</evidence>
<dbReference type="EMBL" id="GG702584">
    <property type="protein sequence ID" value="KOB89516.1"/>
    <property type="molecule type" value="Genomic_DNA"/>
</dbReference>
<feature type="region of interest" description="Disordered" evidence="1">
    <location>
        <begin position="109"/>
        <end position="138"/>
    </location>
</feature>
<dbReference type="Proteomes" id="UP000054282">
    <property type="component" value="Unassembled WGS sequence"/>
</dbReference>
<evidence type="ECO:0000313" key="2">
    <source>
        <dbReference type="EMBL" id="KOB89516.1"/>
    </source>
</evidence>
<reference evidence="3" key="1">
    <citation type="submission" date="2006-09" db="EMBL/GenBank/DDBJ databases">
        <title>Annotation of Plasmodium falciparum Dd2.</title>
        <authorList>
            <consortium name="The Broad Institute Genome Sequencing Platform"/>
            <person name="Volkman S.K."/>
            <person name="Neafsey D.E."/>
            <person name="Dash A.P."/>
            <person name="Chitnis C.E."/>
            <person name="Hartl D.L."/>
            <person name="Young S.K."/>
            <person name="Zeng Q."/>
            <person name="Koehrsen M."/>
            <person name="Alvarado L."/>
            <person name="Berlin A."/>
            <person name="Borenstein D."/>
            <person name="Chapman S.B."/>
            <person name="Chen Z."/>
            <person name="Engels R."/>
            <person name="Freedman E."/>
            <person name="Gellesch M."/>
            <person name="Goldberg J."/>
            <person name="Griggs A."/>
            <person name="Gujja S."/>
            <person name="Heilman E.R."/>
            <person name="Heiman D.I."/>
            <person name="Howarth C."/>
            <person name="Jen D."/>
            <person name="Larson L."/>
            <person name="Mehta T."/>
            <person name="Neiman D."/>
            <person name="Park D."/>
            <person name="Pearson M."/>
            <person name="Roberts A."/>
            <person name="Saif S."/>
            <person name="Shea T."/>
            <person name="Shenoy N."/>
            <person name="Sisk P."/>
            <person name="Stolte C."/>
            <person name="Sykes S."/>
            <person name="Walk T."/>
            <person name="White J."/>
            <person name="Yandava C."/>
            <person name="Haas B."/>
            <person name="Henn M.R."/>
            <person name="Nusbaum C."/>
            <person name="Birren B."/>
        </authorList>
    </citation>
    <scope>NUCLEOTIDE SEQUENCE [LARGE SCALE GENOMIC DNA]</scope>
</reference>
<evidence type="ECO:0000313" key="3">
    <source>
        <dbReference type="Proteomes" id="UP000054282"/>
    </source>
</evidence>
<dbReference type="KEGG" id="pfd:PFDG_05065"/>